<dbReference type="EMBL" id="GBXM01068533">
    <property type="protein sequence ID" value="JAH40044.1"/>
    <property type="molecule type" value="Transcribed_RNA"/>
</dbReference>
<organism evidence="1">
    <name type="scientific">Anguilla anguilla</name>
    <name type="common">European freshwater eel</name>
    <name type="synonym">Muraena anguilla</name>
    <dbReference type="NCBI Taxonomy" id="7936"/>
    <lineage>
        <taxon>Eukaryota</taxon>
        <taxon>Metazoa</taxon>
        <taxon>Chordata</taxon>
        <taxon>Craniata</taxon>
        <taxon>Vertebrata</taxon>
        <taxon>Euteleostomi</taxon>
        <taxon>Actinopterygii</taxon>
        <taxon>Neopterygii</taxon>
        <taxon>Teleostei</taxon>
        <taxon>Anguilliformes</taxon>
        <taxon>Anguillidae</taxon>
        <taxon>Anguilla</taxon>
    </lineage>
</organism>
<proteinExistence type="predicted"/>
<accession>A0A0E9SF88</accession>
<sequence length="49" mass="5473">MGWPALLYHVLLQTHSSINQRSPPCRLLLKMSTRLAQPQFSGRAARLAG</sequence>
<protein>
    <submittedName>
        <fullName evidence="1">Uncharacterized protein</fullName>
    </submittedName>
</protein>
<dbReference type="AlphaFoldDB" id="A0A0E9SF88"/>
<reference evidence="1" key="2">
    <citation type="journal article" date="2015" name="Fish Shellfish Immunol.">
        <title>Early steps in the European eel (Anguilla anguilla)-Vibrio vulnificus interaction in the gills: Role of the RtxA13 toxin.</title>
        <authorList>
            <person name="Callol A."/>
            <person name="Pajuelo D."/>
            <person name="Ebbesson L."/>
            <person name="Teles M."/>
            <person name="MacKenzie S."/>
            <person name="Amaro C."/>
        </authorList>
    </citation>
    <scope>NUCLEOTIDE SEQUENCE</scope>
</reference>
<name>A0A0E9SF88_ANGAN</name>
<reference evidence="1" key="1">
    <citation type="submission" date="2014-11" db="EMBL/GenBank/DDBJ databases">
        <authorList>
            <person name="Amaro Gonzalez C."/>
        </authorList>
    </citation>
    <scope>NUCLEOTIDE SEQUENCE</scope>
</reference>
<evidence type="ECO:0000313" key="1">
    <source>
        <dbReference type="EMBL" id="JAH40044.1"/>
    </source>
</evidence>